<dbReference type="CDD" id="cd00082">
    <property type="entry name" value="HisKA"/>
    <property type="match status" value="1"/>
</dbReference>
<keyword evidence="6" id="KW-0418">Kinase</keyword>
<dbReference type="PROSITE" id="PS50112">
    <property type="entry name" value="PAS"/>
    <property type="match status" value="1"/>
</dbReference>
<protein>
    <recommendedName>
        <fullName evidence="2">histidine kinase</fullName>
        <ecNumber evidence="2">2.7.13.3</ecNumber>
    </recommendedName>
</protein>
<dbReference type="InterPro" id="IPR003594">
    <property type="entry name" value="HATPase_dom"/>
</dbReference>
<dbReference type="InterPro" id="IPR000014">
    <property type="entry name" value="PAS"/>
</dbReference>
<gene>
    <name evidence="12" type="ORF">ABC974_21145</name>
</gene>
<dbReference type="InterPro" id="IPR000700">
    <property type="entry name" value="PAS-assoc_C"/>
</dbReference>
<evidence type="ECO:0000259" key="9">
    <source>
        <dbReference type="PROSITE" id="PS50109"/>
    </source>
</evidence>
<dbReference type="RefSeq" id="WP_345840524.1">
    <property type="nucleotide sequence ID" value="NZ_JBDIME010000024.1"/>
</dbReference>
<dbReference type="PANTHER" id="PTHR43065">
    <property type="entry name" value="SENSOR HISTIDINE KINASE"/>
    <property type="match status" value="1"/>
</dbReference>
<dbReference type="InterPro" id="IPR005467">
    <property type="entry name" value="His_kinase_dom"/>
</dbReference>
<comment type="caution">
    <text evidence="12">The sequence shown here is derived from an EMBL/GenBank/DDBJ whole genome shotgun (WGS) entry which is preliminary data.</text>
</comment>
<evidence type="ECO:0000256" key="3">
    <source>
        <dbReference type="ARBA" id="ARBA00022553"/>
    </source>
</evidence>
<dbReference type="PANTHER" id="PTHR43065:SF10">
    <property type="entry name" value="PEROXIDE STRESS-ACTIVATED HISTIDINE KINASE MAK3"/>
    <property type="match status" value="1"/>
</dbReference>
<evidence type="ECO:0000256" key="4">
    <source>
        <dbReference type="ARBA" id="ARBA00022679"/>
    </source>
</evidence>
<dbReference type="SMART" id="SM00387">
    <property type="entry name" value="HATPase_c"/>
    <property type="match status" value="1"/>
</dbReference>
<dbReference type="PROSITE" id="PS50113">
    <property type="entry name" value="PAC"/>
    <property type="match status" value="1"/>
</dbReference>
<reference evidence="12 13" key="1">
    <citation type="submission" date="2024-05" db="EMBL/GenBank/DDBJ databases">
        <authorList>
            <person name="Liu Q."/>
            <person name="Xin Y.-H."/>
        </authorList>
    </citation>
    <scope>NUCLEOTIDE SEQUENCE [LARGE SCALE GENOMIC DNA]</scope>
    <source>
        <strain evidence="12 13">CGMCC 1.10181</strain>
    </source>
</reference>
<evidence type="ECO:0000259" key="11">
    <source>
        <dbReference type="PROSITE" id="PS50113"/>
    </source>
</evidence>
<keyword evidence="4" id="KW-0808">Transferase</keyword>
<evidence type="ECO:0000256" key="1">
    <source>
        <dbReference type="ARBA" id="ARBA00000085"/>
    </source>
</evidence>
<dbReference type="InterPro" id="IPR004358">
    <property type="entry name" value="Sig_transdc_His_kin-like_C"/>
</dbReference>
<comment type="catalytic activity">
    <reaction evidence="1">
        <text>ATP + protein L-histidine = ADP + protein N-phospho-L-histidine.</text>
        <dbReference type="EC" id="2.7.13.3"/>
    </reaction>
</comment>
<dbReference type="SMART" id="SM00091">
    <property type="entry name" value="PAS"/>
    <property type="match status" value="2"/>
</dbReference>
<evidence type="ECO:0000313" key="12">
    <source>
        <dbReference type="EMBL" id="MEN2792150.1"/>
    </source>
</evidence>
<dbReference type="Gene3D" id="1.10.287.130">
    <property type="match status" value="1"/>
</dbReference>
<feature type="domain" description="PAC" evidence="11">
    <location>
        <begin position="118"/>
        <end position="170"/>
    </location>
</feature>
<dbReference type="InterPro" id="IPR003661">
    <property type="entry name" value="HisK_dim/P_dom"/>
</dbReference>
<keyword evidence="5" id="KW-0547">Nucleotide-binding</keyword>
<keyword evidence="7" id="KW-0067">ATP-binding</keyword>
<dbReference type="Pfam" id="PF13426">
    <property type="entry name" value="PAS_9"/>
    <property type="match status" value="1"/>
</dbReference>
<keyword evidence="3" id="KW-0597">Phosphoprotein</keyword>
<evidence type="ECO:0000259" key="10">
    <source>
        <dbReference type="PROSITE" id="PS50112"/>
    </source>
</evidence>
<dbReference type="SUPFAM" id="SSF55874">
    <property type="entry name" value="ATPase domain of HSP90 chaperone/DNA topoisomerase II/histidine kinase"/>
    <property type="match status" value="1"/>
</dbReference>
<feature type="domain" description="PAS" evidence="10">
    <location>
        <begin position="65"/>
        <end position="120"/>
    </location>
</feature>
<evidence type="ECO:0000256" key="2">
    <source>
        <dbReference type="ARBA" id="ARBA00012438"/>
    </source>
</evidence>
<evidence type="ECO:0000256" key="6">
    <source>
        <dbReference type="ARBA" id="ARBA00022777"/>
    </source>
</evidence>
<dbReference type="CDD" id="cd00130">
    <property type="entry name" value="PAS"/>
    <property type="match status" value="2"/>
</dbReference>
<keyword evidence="8" id="KW-0902">Two-component regulatory system</keyword>
<organism evidence="12 13">
    <name type="scientific">Sphingomonas oligophenolica</name>
    <dbReference type="NCBI Taxonomy" id="301154"/>
    <lineage>
        <taxon>Bacteria</taxon>
        <taxon>Pseudomonadati</taxon>
        <taxon>Pseudomonadota</taxon>
        <taxon>Alphaproteobacteria</taxon>
        <taxon>Sphingomonadales</taxon>
        <taxon>Sphingomonadaceae</taxon>
        <taxon>Sphingomonas</taxon>
    </lineage>
</organism>
<evidence type="ECO:0000313" key="13">
    <source>
        <dbReference type="Proteomes" id="UP001419910"/>
    </source>
</evidence>
<evidence type="ECO:0000256" key="7">
    <source>
        <dbReference type="ARBA" id="ARBA00022840"/>
    </source>
</evidence>
<dbReference type="InterPro" id="IPR036097">
    <property type="entry name" value="HisK_dim/P_sf"/>
</dbReference>
<dbReference type="SUPFAM" id="SSF47384">
    <property type="entry name" value="Homodimeric domain of signal transducing histidine kinase"/>
    <property type="match status" value="1"/>
</dbReference>
<evidence type="ECO:0000256" key="5">
    <source>
        <dbReference type="ARBA" id="ARBA00022741"/>
    </source>
</evidence>
<dbReference type="SMART" id="SM00388">
    <property type="entry name" value="HisKA"/>
    <property type="match status" value="1"/>
</dbReference>
<proteinExistence type="predicted"/>
<sequence length="536" mass="58703">MTRHSLAVLRSIAALAPLTWKGETGLGANEQRRDKDLVKHFQQALGPFVVAVEATRMPMVFTSADTDHRIIFANDSFLKLTGFRRSEVIDKPFARLLTGAENPDTLKLIESEFQGSAEPLNVECLRKDGGRVSASLLVVPVHDRQGAVVQYVASFVDLTVHNKWRRREKSALRKLFQQTPDFIATTEGPDHRITFANAAYQQLVGDRDLVGRTMREALPELATQEILAQRDQVYRTGKAFLARWTPVKLQREPGADVETRYLDLIYQPITAPDGTVTGIFCEGHDVTEQKILDDRVKALQVDLIHMTRLSAMGTMAATLAHEMTQPLTAIANNVAACSRLNAMEGDHRAQIKGLLEAIAAAVRRGGDVIHELQKLTERRKTPRDHFRLKDAIHESVALVRAAGCGNAAIVDRSAEQIELDADRTQIEQVLINLLRNSCEALGPSGGCVTISTTMRQGKVIVSVKDTGEGVSPEAAKTLFQWSDSAKPHGAGIGLSICRTIVEAHGGDLWLKESGHTGSCFAFSLPLAPNGEVQGHA</sequence>
<dbReference type="SMART" id="SM00086">
    <property type="entry name" value="PAC"/>
    <property type="match status" value="2"/>
</dbReference>
<dbReference type="Pfam" id="PF08448">
    <property type="entry name" value="PAS_4"/>
    <property type="match status" value="1"/>
</dbReference>
<name>A0ABU9Y8M9_9SPHN</name>
<dbReference type="InterPro" id="IPR001610">
    <property type="entry name" value="PAC"/>
</dbReference>
<dbReference type="Pfam" id="PF02518">
    <property type="entry name" value="HATPase_c"/>
    <property type="match status" value="1"/>
</dbReference>
<dbReference type="InterPro" id="IPR036890">
    <property type="entry name" value="HATPase_C_sf"/>
</dbReference>
<dbReference type="NCBIfam" id="TIGR00229">
    <property type="entry name" value="sensory_box"/>
    <property type="match status" value="2"/>
</dbReference>
<dbReference type="Proteomes" id="UP001419910">
    <property type="component" value="Unassembled WGS sequence"/>
</dbReference>
<dbReference type="EMBL" id="JBDIME010000024">
    <property type="protein sequence ID" value="MEN2792150.1"/>
    <property type="molecule type" value="Genomic_DNA"/>
</dbReference>
<dbReference type="Gene3D" id="3.30.565.10">
    <property type="entry name" value="Histidine kinase-like ATPase, C-terminal domain"/>
    <property type="match status" value="1"/>
</dbReference>
<accession>A0ABU9Y8M9</accession>
<feature type="domain" description="Histidine kinase" evidence="9">
    <location>
        <begin position="318"/>
        <end position="528"/>
    </location>
</feature>
<dbReference type="PROSITE" id="PS50109">
    <property type="entry name" value="HIS_KIN"/>
    <property type="match status" value="1"/>
</dbReference>
<dbReference type="InterPro" id="IPR035965">
    <property type="entry name" value="PAS-like_dom_sf"/>
</dbReference>
<keyword evidence="13" id="KW-1185">Reference proteome</keyword>
<dbReference type="SUPFAM" id="SSF55785">
    <property type="entry name" value="PYP-like sensor domain (PAS domain)"/>
    <property type="match status" value="2"/>
</dbReference>
<dbReference type="InterPro" id="IPR013656">
    <property type="entry name" value="PAS_4"/>
</dbReference>
<dbReference type="PRINTS" id="PR00344">
    <property type="entry name" value="BCTRLSENSOR"/>
</dbReference>
<dbReference type="EC" id="2.7.13.3" evidence="2"/>
<dbReference type="Gene3D" id="3.30.450.20">
    <property type="entry name" value="PAS domain"/>
    <property type="match status" value="2"/>
</dbReference>
<evidence type="ECO:0000256" key="8">
    <source>
        <dbReference type="ARBA" id="ARBA00023012"/>
    </source>
</evidence>